<feature type="transmembrane region" description="Helical" evidence="6">
    <location>
        <begin position="62"/>
        <end position="83"/>
    </location>
</feature>
<evidence type="ECO:0000256" key="4">
    <source>
        <dbReference type="ARBA" id="ARBA00022989"/>
    </source>
</evidence>
<organism evidence="7 8">
    <name type="scientific">Thalassotalea nanhaiensis</name>
    <dbReference type="NCBI Taxonomy" id="3065648"/>
    <lineage>
        <taxon>Bacteria</taxon>
        <taxon>Pseudomonadati</taxon>
        <taxon>Pseudomonadota</taxon>
        <taxon>Gammaproteobacteria</taxon>
        <taxon>Alteromonadales</taxon>
        <taxon>Colwelliaceae</taxon>
        <taxon>Thalassotalea</taxon>
    </lineage>
</organism>
<evidence type="ECO:0000256" key="6">
    <source>
        <dbReference type="SAM" id="Phobius"/>
    </source>
</evidence>
<evidence type="ECO:0000313" key="8">
    <source>
        <dbReference type="Proteomes" id="UP001248581"/>
    </source>
</evidence>
<evidence type="ECO:0000256" key="3">
    <source>
        <dbReference type="ARBA" id="ARBA00022692"/>
    </source>
</evidence>
<keyword evidence="5 6" id="KW-0472">Membrane</keyword>
<dbReference type="EMBL" id="CP134146">
    <property type="protein sequence ID" value="WNC67193.1"/>
    <property type="molecule type" value="Genomic_DNA"/>
</dbReference>
<dbReference type="Pfam" id="PF03626">
    <property type="entry name" value="COX4_pro"/>
    <property type="match status" value="1"/>
</dbReference>
<dbReference type="RefSeq" id="WP_348386357.1">
    <property type="nucleotide sequence ID" value="NZ_CP134146.1"/>
</dbReference>
<reference evidence="8" key="1">
    <citation type="submission" date="2023-09" db="EMBL/GenBank/DDBJ databases">
        <authorList>
            <person name="Li S."/>
            <person name="Li X."/>
            <person name="Zhang C."/>
            <person name="Zhao Z."/>
        </authorList>
    </citation>
    <scope>NUCLEOTIDE SEQUENCE [LARGE SCALE GENOMIC DNA]</scope>
    <source>
        <strain evidence="8">SQ345</strain>
    </source>
</reference>
<evidence type="ECO:0000256" key="5">
    <source>
        <dbReference type="ARBA" id="ARBA00023136"/>
    </source>
</evidence>
<dbReference type="InterPro" id="IPR005171">
    <property type="entry name" value="Cyt_c_oxidase_su4_prok"/>
</dbReference>
<keyword evidence="3 6" id="KW-0812">Transmembrane</keyword>
<evidence type="ECO:0000256" key="2">
    <source>
        <dbReference type="ARBA" id="ARBA00022475"/>
    </source>
</evidence>
<protein>
    <submittedName>
        <fullName evidence="7">Cytochrome C oxidase subunit IV family protein</fullName>
    </submittedName>
</protein>
<gene>
    <name evidence="7" type="ORF">RI845_11765</name>
</gene>
<name>A0ABY9TEG5_9GAMM</name>
<keyword evidence="2" id="KW-1003">Cell membrane</keyword>
<sequence length="84" mass="9885">MKRFGKLEYYWVALIAITFSNTILGEGFDSTVFITTFIALTVMYKGLVVIDHFMELKEANKYLRLMMRTYFFIFPSLIIVSAFF</sequence>
<dbReference type="Proteomes" id="UP001248581">
    <property type="component" value="Chromosome"/>
</dbReference>
<keyword evidence="8" id="KW-1185">Reference proteome</keyword>
<accession>A0ABY9TEG5</accession>
<proteinExistence type="predicted"/>
<comment type="subcellular location">
    <subcellularLocation>
        <location evidence="1">Cell membrane</location>
        <topology evidence="1">Multi-pass membrane protein</topology>
    </subcellularLocation>
</comment>
<evidence type="ECO:0000256" key="1">
    <source>
        <dbReference type="ARBA" id="ARBA00004651"/>
    </source>
</evidence>
<evidence type="ECO:0000313" key="7">
    <source>
        <dbReference type="EMBL" id="WNC67193.1"/>
    </source>
</evidence>
<keyword evidence="4 6" id="KW-1133">Transmembrane helix</keyword>
<feature type="transmembrane region" description="Helical" evidence="6">
    <location>
        <begin position="30"/>
        <end position="50"/>
    </location>
</feature>
<feature type="transmembrane region" description="Helical" evidence="6">
    <location>
        <begin position="7"/>
        <end position="24"/>
    </location>
</feature>